<evidence type="ECO:0000256" key="11">
    <source>
        <dbReference type="RuleBase" id="RU004106"/>
    </source>
</evidence>
<proteinExistence type="inferred from homology"/>
<dbReference type="InterPro" id="IPR043131">
    <property type="entry name" value="BCAT-like_N"/>
</dbReference>
<dbReference type="GO" id="GO:0005829">
    <property type="term" value="C:cytosol"/>
    <property type="evidence" value="ECO:0007669"/>
    <property type="project" value="TreeGrafter"/>
</dbReference>
<dbReference type="InParanoid" id="A0A1M6NEN2"/>
<dbReference type="InterPro" id="IPR018300">
    <property type="entry name" value="Aminotrans_IV_CS"/>
</dbReference>
<comment type="catalytic activity">
    <reaction evidence="9">
        <text>L-isoleucine + 2-oxoglutarate = (S)-3-methyl-2-oxopentanoate + L-glutamate</text>
        <dbReference type="Rhea" id="RHEA:24801"/>
        <dbReference type="ChEBI" id="CHEBI:16810"/>
        <dbReference type="ChEBI" id="CHEBI:29985"/>
        <dbReference type="ChEBI" id="CHEBI:35146"/>
        <dbReference type="ChEBI" id="CHEBI:58045"/>
        <dbReference type="EC" id="2.6.1.42"/>
    </reaction>
</comment>
<comment type="pathway">
    <text evidence="4">Amino-acid biosynthesis; L-leucine biosynthesis; L-leucine from 3-methyl-2-oxobutanoate: step 4/4.</text>
</comment>
<evidence type="ECO:0000256" key="12">
    <source>
        <dbReference type="RuleBase" id="RU004516"/>
    </source>
</evidence>
<dbReference type="PROSITE" id="PS00770">
    <property type="entry name" value="AA_TRANSFER_CLASS_4"/>
    <property type="match status" value="1"/>
</dbReference>
<comment type="catalytic activity">
    <reaction evidence="10">
        <text>L-leucine + 2-oxoglutarate = 4-methyl-2-oxopentanoate + L-glutamate</text>
        <dbReference type="Rhea" id="RHEA:18321"/>
        <dbReference type="ChEBI" id="CHEBI:16810"/>
        <dbReference type="ChEBI" id="CHEBI:17865"/>
        <dbReference type="ChEBI" id="CHEBI:29985"/>
        <dbReference type="ChEBI" id="CHEBI:57427"/>
        <dbReference type="EC" id="2.6.1.42"/>
    </reaction>
</comment>
<organism evidence="13 14">
    <name type="scientific">Rubritalea squalenifaciens DSM 18772</name>
    <dbReference type="NCBI Taxonomy" id="1123071"/>
    <lineage>
        <taxon>Bacteria</taxon>
        <taxon>Pseudomonadati</taxon>
        <taxon>Verrucomicrobiota</taxon>
        <taxon>Verrucomicrobiia</taxon>
        <taxon>Verrucomicrobiales</taxon>
        <taxon>Rubritaleaceae</taxon>
        <taxon>Rubritalea</taxon>
    </lineage>
</organism>
<dbReference type="OrthoDB" id="9805628at2"/>
<evidence type="ECO:0000256" key="3">
    <source>
        <dbReference type="ARBA" id="ARBA00004931"/>
    </source>
</evidence>
<evidence type="ECO:0000256" key="7">
    <source>
        <dbReference type="ARBA" id="ARBA00022898"/>
    </source>
</evidence>
<dbReference type="CDD" id="cd00449">
    <property type="entry name" value="PLPDE_IV"/>
    <property type="match status" value="1"/>
</dbReference>
<evidence type="ECO:0000256" key="6">
    <source>
        <dbReference type="ARBA" id="ARBA00013053"/>
    </source>
</evidence>
<evidence type="ECO:0000313" key="13">
    <source>
        <dbReference type="EMBL" id="SHJ94191.1"/>
    </source>
</evidence>
<evidence type="ECO:0000256" key="2">
    <source>
        <dbReference type="ARBA" id="ARBA00004824"/>
    </source>
</evidence>
<dbReference type="SUPFAM" id="SSF56752">
    <property type="entry name" value="D-aminoacid aminotransferase-like PLP-dependent enzymes"/>
    <property type="match status" value="1"/>
</dbReference>
<dbReference type="FunFam" id="3.20.10.10:FF:000002">
    <property type="entry name" value="D-alanine aminotransferase"/>
    <property type="match status" value="1"/>
</dbReference>
<dbReference type="GO" id="GO:0008652">
    <property type="term" value="P:amino acid biosynthetic process"/>
    <property type="evidence" value="ECO:0007669"/>
    <property type="project" value="UniProtKB-ARBA"/>
</dbReference>
<name>A0A1M6NEN2_9BACT</name>
<protein>
    <recommendedName>
        <fullName evidence="6">branched-chain-amino-acid transaminase</fullName>
        <ecNumber evidence="6">2.6.1.42</ecNumber>
    </recommendedName>
</protein>
<dbReference type="InterPro" id="IPR001544">
    <property type="entry name" value="Aminotrans_IV"/>
</dbReference>
<evidence type="ECO:0000256" key="10">
    <source>
        <dbReference type="ARBA" id="ARBA00049229"/>
    </source>
</evidence>
<dbReference type="GO" id="GO:0004084">
    <property type="term" value="F:branched-chain-amino-acid transaminase activity"/>
    <property type="evidence" value="ECO:0007669"/>
    <property type="project" value="UniProtKB-EC"/>
</dbReference>
<comment type="pathway">
    <text evidence="2">Amino-acid biosynthesis; L-isoleucine biosynthesis; L-isoleucine from 2-oxobutanoate: step 4/4.</text>
</comment>
<dbReference type="STRING" id="1123071.SAMN02745181_2834"/>
<dbReference type="Proteomes" id="UP000184510">
    <property type="component" value="Unassembled WGS sequence"/>
</dbReference>
<comment type="similarity">
    <text evidence="5 11">Belongs to the class-IV pyridoxal-phosphate-dependent aminotransferase family.</text>
</comment>
<reference evidence="13 14" key="1">
    <citation type="submission" date="2016-11" db="EMBL/GenBank/DDBJ databases">
        <authorList>
            <person name="Jaros S."/>
            <person name="Januszkiewicz K."/>
            <person name="Wedrychowicz H."/>
        </authorList>
    </citation>
    <scope>NUCLEOTIDE SEQUENCE [LARGE SCALE GENOMIC DNA]</scope>
    <source>
        <strain evidence="13 14">DSM 18772</strain>
    </source>
</reference>
<evidence type="ECO:0000256" key="5">
    <source>
        <dbReference type="ARBA" id="ARBA00009320"/>
    </source>
</evidence>
<evidence type="ECO:0000313" key="14">
    <source>
        <dbReference type="Proteomes" id="UP000184510"/>
    </source>
</evidence>
<evidence type="ECO:0000256" key="4">
    <source>
        <dbReference type="ARBA" id="ARBA00005072"/>
    </source>
</evidence>
<dbReference type="GO" id="GO:0046394">
    <property type="term" value="P:carboxylic acid biosynthetic process"/>
    <property type="evidence" value="ECO:0007669"/>
    <property type="project" value="UniProtKB-ARBA"/>
</dbReference>
<dbReference type="EMBL" id="FQYR01000005">
    <property type="protein sequence ID" value="SHJ94191.1"/>
    <property type="molecule type" value="Genomic_DNA"/>
</dbReference>
<keyword evidence="7 12" id="KW-0663">Pyridoxal phosphate</keyword>
<keyword evidence="13" id="KW-0808">Transferase</keyword>
<accession>A0A1M6NEN2</accession>
<dbReference type="RefSeq" id="WP_143184413.1">
    <property type="nucleotide sequence ID" value="NZ_FQYR01000005.1"/>
</dbReference>
<evidence type="ECO:0000256" key="9">
    <source>
        <dbReference type="ARBA" id="ARBA00048798"/>
    </source>
</evidence>
<sequence length="274" mass="30128">MSNALVWLNGQLVKQEEAAVSAISPGLLVAMGLFETMAVYEGKVFAFGRHYRRLEQGCERLGFVSPTMDVLEAVMTELLRDNALLHGRARVRITLFEGPLKMETLVQATAVEPSEGASRMLVSPYRRNERGALTGIKATAYAENILALREVRQQGADEVVILNSRDEVCEGGTTNIFCVENDVVLTSPLSSGCLPGVTREIVMELCQDRGMPVREEALSLERLLKSDGVFLTGSLREVQAVESIGERTWGKHSLVDQISGAYQSYVRDYIDGAE</sequence>
<dbReference type="InterPro" id="IPR036038">
    <property type="entry name" value="Aminotransferase-like"/>
</dbReference>
<comment type="cofactor">
    <cofactor evidence="1 12">
        <name>pyridoxal 5'-phosphate</name>
        <dbReference type="ChEBI" id="CHEBI:597326"/>
    </cofactor>
</comment>
<evidence type="ECO:0000256" key="8">
    <source>
        <dbReference type="ARBA" id="ARBA00048212"/>
    </source>
</evidence>
<keyword evidence="14" id="KW-1185">Reference proteome</keyword>
<dbReference type="PANTHER" id="PTHR42743:SF11">
    <property type="entry name" value="AMINODEOXYCHORISMATE LYASE"/>
    <property type="match status" value="1"/>
</dbReference>
<dbReference type="InterPro" id="IPR043132">
    <property type="entry name" value="BCAT-like_C"/>
</dbReference>
<dbReference type="Pfam" id="PF01063">
    <property type="entry name" value="Aminotran_4"/>
    <property type="match status" value="1"/>
</dbReference>
<comment type="catalytic activity">
    <reaction evidence="8">
        <text>L-valine + 2-oxoglutarate = 3-methyl-2-oxobutanoate + L-glutamate</text>
        <dbReference type="Rhea" id="RHEA:24813"/>
        <dbReference type="ChEBI" id="CHEBI:11851"/>
        <dbReference type="ChEBI" id="CHEBI:16810"/>
        <dbReference type="ChEBI" id="CHEBI:29985"/>
        <dbReference type="ChEBI" id="CHEBI:57762"/>
        <dbReference type="EC" id="2.6.1.42"/>
    </reaction>
</comment>
<comment type="pathway">
    <text evidence="3">Amino-acid biosynthesis; L-valine biosynthesis; L-valine from pyruvate: step 4/4.</text>
</comment>
<gene>
    <name evidence="13" type="ORF">SAMN02745181_2834</name>
</gene>
<dbReference type="PANTHER" id="PTHR42743">
    <property type="entry name" value="AMINO-ACID AMINOTRANSFERASE"/>
    <property type="match status" value="1"/>
</dbReference>
<dbReference type="AlphaFoldDB" id="A0A1M6NEN2"/>
<keyword evidence="13" id="KW-0032">Aminotransferase</keyword>
<dbReference type="Gene3D" id="3.30.470.10">
    <property type="match status" value="1"/>
</dbReference>
<dbReference type="Gene3D" id="3.20.10.10">
    <property type="entry name" value="D-amino Acid Aminotransferase, subunit A, domain 2"/>
    <property type="match status" value="1"/>
</dbReference>
<dbReference type="EC" id="2.6.1.42" evidence="6"/>
<evidence type="ECO:0000256" key="1">
    <source>
        <dbReference type="ARBA" id="ARBA00001933"/>
    </source>
</evidence>
<dbReference type="InterPro" id="IPR050571">
    <property type="entry name" value="Class-IV_PLP-Dep_Aminotrnsfr"/>
</dbReference>